<dbReference type="EMBL" id="JACDXX010000001">
    <property type="protein sequence ID" value="MCB5408438.1"/>
    <property type="molecule type" value="Genomic_DNA"/>
</dbReference>
<evidence type="ECO:0000313" key="1">
    <source>
        <dbReference type="EMBL" id="MCB5408438.1"/>
    </source>
</evidence>
<dbReference type="RefSeq" id="WP_226933312.1">
    <property type="nucleotide sequence ID" value="NZ_JACDXX010000001.1"/>
</dbReference>
<name>A0ABS8CGB7_9RHOB</name>
<dbReference type="Gene3D" id="1.10.8.60">
    <property type="match status" value="1"/>
</dbReference>
<dbReference type="PANTHER" id="PTHR30050">
    <property type="entry name" value="CHROMOSOMAL REPLICATION INITIATOR PROTEIN DNAA"/>
    <property type="match status" value="1"/>
</dbReference>
<reference evidence="1 2" key="1">
    <citation type="submission" date="2020-07" db="EMBL/GenBank/DDBJ databases">
        <title>Pseudogemmobacter sp. nov., isolated from poultry manure in Taiwan.</title>
        <authorList>
            <person name="Lin S.-Y."/>
            <person name="Tang Y.-S."/>
            <person name="Young C.-C."/>
        </authorList>
    </citation>
    <scope>NUCLEOTIDE SEQUENCE [LARGE SCALE GENOMIC DNA]</scope>
    <source>
        <strain evidence="1 2">CC-YST710</strain>
    </source>
</reference>
<dbReference type="Proteomes" id="UP001198571">
    <property type="component" value="Unassembled WGS sequence"/>
</dbReference>
<accession>A0ABS8CGB7</accession>
<evidence type="ECO:0000313" key="2">
    <source>
        <dbReference type="Proteomes" id="UP001198571"/>
    </source>
</evidence>
<organism evidence="1 2">
    <name type="scientific">Pseudogemmobacter faecipullorum</name>
    <dbReference type="NCBI Taxonomy" id="2755041"/>
    <lineage>
        <taxon>Bacteria</taxon>
        <taxon>Pseudomonadati</taxon>
        <taxon>Pseudomonadota</taxon>
        <taxon>Alphaproteobacteria</taxon>
        <taxon>Rhodobacterales</taxon>
        <taxon>Paracoccaceae</taxon>
        <taxon>Pseudogemmobacter</taxon>
    </lineage>
</organism>
<proteinExistence type="predicted"/>
<sequence length="225" mass="24643">MSQQLTFDLPPRENFTRRHYMVTPATALPLAVMDDWRNWPDGKMVLTGPEGSGKSHLAAIWAAEAGAIRLPARELPLADLPELAAAGRVAVENAQELVGYRAGEEALFHLHNFLIPGGRLLVTASVPPRDWGLVQPDLLSRLQSAGLTRIDLPDDPLLQGVLHKLFADRQLQPAPQLIPWLLARMPRSFGAARRLVARMDELALARGTGPGLRLAAEVLEEMISP</sequence>
<dbReference type="Gene3D" id="3.40.50.300">
    <property type="entry name" value="P-loop containing nucleotide triphosphate hydrolases"/>
    <property type="match status" value="1"/>
</dbReference>
<protein>
    <submittedName>
        <fullName evidence="1">Chromosomal replication initiator DnaA</fullName>
    </submittedName>
</protein>
<dbReference type="SUPFAM" id="SSF52540">
    <property type="entry name" value="P-loop containing nucleoside triphosphate hydrolases"/>
    <property type="match status" value="1"/>
</dbReference>
<dbReference type="PANTHER" id="PTHR30050:SF5">
    <property type="entry name" value="DNAA REGULATORY INACTIVATOR HDA"/>
    <property type="match status" value="1"/>
</dbReference>
<dbReference type="InterPro" id="IPR027417">
    <property type="entry name" value="P-loop_NTPase"/>
</dbReference>
<gene>
    <name evidence="1" type="ORF">H0485_00265</name>
</gene>
<keyword evidence="2" id="KW-1185">Reference proteome</keyword>
<comment type="caution">
    <text evidence="1">The sequence shown here is derived from an EMBL/GenBank/DDBJ whole genome shotgun (WGS) entry which is preliminary data.</text>
</comment>